<feature type="signal peptide" evidence="1">
    <location>
        <begin position="1"/>
        <end position="18"/>
    </location>
</feature>
<evidence type="ECO:0000313" key="3">
    <source>
        <dbReference type="Proteomes" id="UP000696485"/>
    </source>
</evidence>
<evidence type="ECO:0000313" key="2">
    <source>
        <dbReference type="EMBL" id="KAF9334074.1"/>
    </source>
</evidence>
<gene>
    <name evidence="2" type="ORF">BG006_002738</name>
</gene>
<reference evidence="2" key="1">
    <citation type="journal article" date="2020" name="Fungal Divers.">
        <title>Resolving the Mortierellaceae phylogeny through synthesis of multi-gene phylogenetics and phylogenomics.</title>
        <authorList>
            <person name="Vandepol N."/>
            <person name="Liber J."/>
            <person name="Desiro A."/>
            <person name="Na H."/>
            <person name="Kennedy M."/>
            <person name="Barry K."/>
            <person name="Grigoriev I.V."/>
            <person name="Miller A.N."/>
            <person name="O'Donnell K."/>
            <person name="Stajich J.E."/>
            <person name="Bonito G."/>
        </authorList>
    </citation>
    <scope>NUCLEOTIDE SEQUENCE</scope>
    <source>
        <strain evidence="2">NVP1</strain>
    </source>
</reference>
<keyword evidence="1" id="KW-0732">Signal</keyword>
<organism evidence="2 3">
    <name type="scientific">Podila minutissima</name>
    <dbReference type="NCBI Taxonomy" id="64525"/>
    <lineage>
        <taxon>Eukaryota</taxon>
        <taxon>Fungi</taxon>
        <taxon>Fungi incertae sedis</taxon>
        <taxon>Mucoromycota</taxon>
        <taxon>Mortierellomycotina</taxon>
        <taxon>Mortierellomycetes</taxon>
        <taxon>Mortierellales</taxon>
        <taxon>Mortierellaceae</taxon>
        <taxon>Podila</taxon>
    </lineage>
</organism>
<name>A0A9P5SS30_9FUNG</name>
<feature type="chain" id="PRO_5040174553" description="Secreted protein" evidence="1">
    <location>
        <begin position="19"/>
        <end position="158"/>
    </location>
</feature>
<accession>A0A9P5SS30</accession>
<dbReference type="EMBL" id="JAAAUY010000168">
    <property type="protein sequence ID" value="KAF9334074.1"/>
    <property type="molecule type" value="Genomic_DNA"/>
</dbReference>
<protein>
    <recommendedName>
        <fullName evidence="4">Secreted protein</fullName>
    </recommendedName>
</protein>
<evidence type="ECO:0008006" key="4">
    <source>
        <dbReference type="Google" id="ProtNLM"/>
    </source>
</evidence>
<keyword evidence="3" id="KW-1185">Reference proteome</keyword>
<sequence>MHFSVIAIVAAVAAVASAQEVNPLYPFKPNGACVNKCLVDVGNKMLPGQFTQDPTNPNFMASLALGHDRGTPKYSMYMGETGPCYAKCPVEEQDLYKSQFQAKAAWYMSKKAELAGNGTTTTTTTAGGPAPTTPGAASTLKMSGLVGAAAVMSAVILF</sequence>
<comment type="caution">
    <text evidence="2">The sequence shown here is derived from an EMBL/GenBank/DDBJ whole genome shotgun (WGS) entry which is preliminary data.</text>
</comment>
<dbReference type="Proteomes" id="UP000696485">
    <property type="component" value="Unassembled WGS sequence"/>
</dbReference>
<proteinExistence type="predicted"/>
<dbReference type="AlphaFoldDB" id="A0A9P5SS30"/>
<evidence type="ECO:0000256" key="1">
    <source>
        <dbReference type="SAM" id="SignalP"/>
    </source>
</evidence>